<dbReference type="ExpressionAtlas" id="A0A2K3D635">
    <property type="expression patterns" value="baseline"/>
</dbReference>
<dbReference type="EMBL" id="CM008973">
    <property type="protein sequence ID" value="PNW75991.1"/>
    <property type="molecule type" value="Genomic_DNA"/>
</dbReference>
<organism evidence="2 3">
    <name type="scientific">Chlamydomonas reinhardtii</name>
    <name type="common">Chlamydomonas smithii</name>
    <dbReference type="NCBI Taxonomy" id="3055"/>
    <lineage>
        <taxon>Eukaryota</taxon>
        <taxon>Viridiplantae</taxon>
        <taxon>Chlorophyta</taxon>
        <taxon>core chlorophytes</taxon>
        <taxon>Chlorophyceae</taxon>
        <taxon>CS clade</taxon>
        <taxon>Chlamydomonadales</taxon>
        <taxon>Chlamydomonadaceae</taxon>
        <taxon>Chlamydomonas</taxon>
    </lineage>
</organism>
<feature type="region of interest" description="Disordered" evidence="1">
    <location>
        <begin position="46"/>
        <end position="73"/>
    </location>
</feature>
<dbReference type="Gramene" id="PNW75991">
    <property type="protein sequence ID" value="PNW75991"/>
    <property type="gene ID" value="CHLRE_12g552006v5"/>
</dbReference>
<dbReference type="RefSeq" id="XP_042918977.1">
    <property type="nucleotide sequence ID" value="XM_043069014.1"/>
</dbReference>
<dbReference type="Gramene" id="PNW75992">
    <property type="protein sequence ID" value="PNW75992"/>
    <property type="gene ID" value="CHLRE_12g552006v5"/>
</dbReference>
<evidence type="ECO:0000256" key="1">
    <source>
        <dbReference type="SAM" id="MobiDB-lite"/>
    </source>
</evidence>
<name>A0A2K3D635_CHLRE</name>
<dbReference type="AlphaFoldDB" id="A0A2K3D635"/>
<evidence type="ECO:0000313" key="2">
    <source>
        <dbReference type="EMBL" id="PNW75991.1"/>
    </source>
</evidence>
<protein>
    <submittedName>
        <fullName evidence="2">Uncharacterized protein</fullName>
    </submittedName>
</protein>
<dbReference type="RefSeq" id="XP_042918978.1">
    <property type="nucleotide sequence ID" value="XM_043069013.1"/>
</dbReference>
<evidence type="ECO:0000313" key="3">
    <source>
        <dbReference type="Proteomes" id="UP000006906"/>
    </source>
</evidence>
<dbReference type="GeneID" id="66055813"/>
<gene>
    <name evidence="2" type="ORF">CHLRE_12g552006v5</name>
</gene>
<dbReference type="KEGG" id="cre:CHLRE_12g552006v5"/>
<dbReference type="Proteomes" id="UP000006906">
    <property type="component" value="Chromosome 12"/>
</dbReference>
<proteinExistence type="predicted"/>
<dbReference type="EMBL" id="CM008973">
    <property type="protein sequence ID" value="PNW75992.1"/>
    <property type="molecule type" value="Genomic_DNA"/>
</dbReference>
<sequence length="264" mass="24626">MAVSDFPGFAAGAGAGLDVGPGPAAPGGGPAAMGLLGMDGLGAAGEGAGGDVRPLGGDTGPPPEAPPLAAAGPAAGALAAAPAGGGLAAGPAAGQAPQGPSTAARACAKAAAVALPRHWQPLGCWRQPCHLCVCGGWAHIMTGRGVSPEPWWAAKHTPPTACSGPAQSCVARTRGAGVDGGRGGGGGDALLQGLRPCRRHRLGTVAGGGGESVCLCAGDCAGGGGGGSRSAGAAAAGAWVGGAVQAAVQSNGGTTRRRNVQVQV</sequence>
<accession>A0A2K3D635</accession>
<keyword evidence="3" id="KW-1185">Reference proteome</keyword>
<reference evidence="2 3" key="1">
    <citation type="journal article" date="2007" name="Science">
        <title>The Chlamydomonas genome reveals the evolution of key animal and plant functions.</title>
        <authorList>
            <person name="Merchant S.S."/>
            <person name="Prochnik S.E."/>
            <person name="Vallon O."/>
            <person name="Harris E.H."/>
            <person name="Karpowicz S.J."/>
            <person name="Witman G.B."/>
            <person name="Terry A."/>
            <person name="Salamov A."/>
            <person name="Fritz-Laylin L.K."/>
            <person name="Marechal-Drouard L."/>
            <person name="Marshall W.F."/>
            <person name="Qu L.H."/>
            <person name="Nelson D.R."/>
            <person name="Sanderfoot A.A."/>
            <person name="Spalding M.H."/>
            <person name="Kapitonov V.V."/>
            <person name="Ren Q."/>
            <person name="Ferris P."/>
            <person name="Lindquist E."/>
            <person name="Shapiro H."/>
            <person name="Lucas S.M."/>
            <person name="Grimwood J."/>
            <person name="Schmutz J."/>
            <person name="Cardol P."/>
            <person name="Cerutti H."/>
            <person name="Chanfreau G."/>
            <person name="Chen C.L."/>
            <person name="Cognat V."/>
            <person name="Croft M.T."/>
            <person name="Dent R."/>
            <person name="Dutcher S."/>
            <person name="Fernandez E."/>
            <person name="Fukuzawa H."/>
            <person name="Gonzalez-Ballester D."/>
            <person name="Gonzalez-Halphen D."/>
            <person name="Hallmann A."/>
            <person name="Hanikenne M."/>
            <person name="Hippler M."/>
            <person name="Inwood W."/>
            <person name="Jabbari K."/>
            <person name="Kalanon M."/>
            <person name="Kuras R."/>
            <person name="Lefebvre P.A."/>
            <person name="Lemaire S.D."/>
            <person name="Lobanov A.V."/>
            <person name="Lohr M."/>
            <person name="Manuell A."/>
            <person name="Meier I."/>
            <person name="Mets L."/>
            <person name="Mittag M."/>
            <person name="Mittelmeier T."/>
            <person name="Moroney J.V."/>
            <person name="Moseley J."/>
            <person name="Napoli C."/>
            <person name="Nedelcu A.M."/>
            <person name="Niyogi K."/>
            <person name="Novoselov S.V."/>
            <person name="Paulsen I.T."/>
            <person name="Pazour G."/>
            <person name="Purton S."/>
            <person name="Ral J.P."/>
            <person name="Riano-Pachon D.M."/>
            <person name="Riekhof W."/>
            <person name="Rymarquis L."/>
            <person name="Schroda M."/>
            <person name="Stern D."/>
            <person name="Umen J."/>
            <person name="Willows R."/>
            <person name="Wilson N."/>
            <person name="Zimmer S.L."/>
            <person name="Allmer J."/>
            <person name="Balk J."/>
            <person name="Bisova K."/>
            <person name="Chen C.J."/>
            <person name="Elias M."/>
            <person name="Gendler K."/>
            <person name="Hauser C."/>
            <person name="Lamb M.R."/>
            <person name="Ledford H."/>
            <person name="Long J.C."/>
            <person name="Minagawa J."/>
            <person name="Page M.D."/>
            <person name="Pan J."/>
            <person name="Pootakham W."/>
            <person name="Roje S."/>
            <person name="Rose A."/>
            <person name="Stahlberg E."/>
            <person name="Terauchi A.M."/>
            <person name="Yang P."/>
            <person name="Ball S."/>
            <person name="Bowler C."/>
            <person name="Dieckmann C.L."/>
            <person name="Gladyshev V.N."/>
            <person name="Green P."/>
            <person name="Jorgensen R."/>
            <person name="Mayfield S."/>
            <person name="Mueller-Roeber B."/>
            <person name="Rajamani S."/>
            <person name="Sayre R.T."/>
            <person name="Brokstein P."/>
            <person name="Dubchak I."/>
            <person name="Goodstein D."/>
            <person name="Hornick L."/>
            <person name="Huang Y.W."/>
            <person name="Jhaveri J."/>
            <person name="Luo Y."/>
            <person name="Martinez D."/>
            <person name="Ngau W.C."/>
            <person name="Otillar B."/>
            <person name="Poliakov A."/>
            <person name="Porter A."/>
            <person name="Szajkowski L."/>
            <person name="Werner G."/>
            <person name="Zhou K."/>
            <person name="Grigoriev I.V."/>
            <person name="Rokhsar D.S."/>
            <person name="Grossman A.R."/>
        </authorList>
    </citation>
    <scope>NUCLEOTIDE SEQUENCE [LARGE SCALE GENOMIC DNA]</scope>
    <source>
        <strain evidence="3">CC-503</strain>
        <strain evidence="2">CC-503 cw92 mt+</strain>
    </source>
</reference>
<reference evidence="2" key="2">
    <citation type="submission" date="2017-07" db="EMBL/GenBank/DDBJ databases">
        <title>WGS assembly of Chlamydomonas reinhardtii.</title>
        <authorList>
            <consortium name="Chlamydomonas Annotation Team"/>
            <consortium name="JGI Annotation Team"/>
            <person name="Merchant S.S."/>
            <person name="Prochnik S.E."/>
            <person name="Vallon O."/>
            <person name="Harris E.H."/>
            <person name="Karpowicz S.J."/>
            <person name="Witman G.B."/>
            <person name="Terry A."/>
            <person name="Salamov A."/>
            <person name="Fritz-Laylin L.K."/>
            <person name="Marechal-Drouard L."/>
            <person name="Marshall W.F."/>
            <person name="Qu L.H."/>
            <person name="Nelson D.R."/>
            <person name="Sanderfoot A.A."/>
            <person name="Spalding M.H."/>
            <person name="Kapitonov V.V."/>
            <person name="Ren Q."/>
            <person name="Ferris P."/>
            <person name="Lindquist E."/>
            <person name="Shapiro H."/>
            <person name="Lucas S.M."/>
            <person name="Grimwood J."/>
            <person name="Schmutz J."/>
            <person name="Grigoriev I.V."/>
            <person name="Rokhsar D.S."/>
        </authorList>
    </citation>
    <scope>NUCLEOTIDE SEQUENCE</scope>
    <source>
        <strain evidence="2">CC-503 cw92 mt+</strain>
    </source>
</reference>